<comment type="caution">
    <text evidence="6">The sequence shown here is derived from an EMBL/GenBank/DDBJ whole genome shotgun (WGS) entry which is preliminary data.</text>
</comment>
<keyword evidence="2 6" id="KW-0238">DNA-binding</keyword>
<evidence type="ECO:0000313" key="7">
    <source>
        <dbReference type="Proteomes" id="UP000246352"/>
    </source>
</evidence>
<dbReference type="Pfam" id="PF12833">
    <property type="entry name" value="HTH_18"/>
    <property type="match status" value="1"/>
</dbReference>
<proteinExistence type="predicted"/>
<keyword evidence="1" id="KW-0805">Transcription regulation</keyword>
<keyword evidence="7" id="KW-1185">Reference proteome</keyword>
<evidence type="ECO:0000256" key="3">
    <source>
        <dbReference type="ARBA" id="ARBA00023163"/>
    </source>
</evidence>
<dbReference type="SMART" id="SM00342">
    <property type="entry name" value="HTH_ARAC"/>
    <property type="match status" value="1"/>
</dbReference>
<dbReference type="Proteomes" id="UP000246352">
    <property type="component" value="Unassembled WGS sequence"/>
</dbReference>
<dbReference type="InterPro" id="IPR018060">
    <property type="entry name" value="HTH_AraC"/>
</dbReference>
<dbReference type="InterPro" id="IPR020449">
    <property type="entry name" value="Tscrpt_reg_AraC-type_HTH"/>
</dbReference>
<dbReference type="GO" id="GO:0003700">
    <property type="term" value="F:DNA-binding transcription factor activity"/>
    <property type="evidence" value="ECO:0007669"/>
    <property type="project" value="InterPro"/>
</dbReference>
<evidence type="ECO:0000256" key="2">
    <source>
        <dbReference type="ARBA" id="ARBA00023125"/>
    </source>
</evidence>
<dbReference type="GO" id="GO:0043565">
    <property type="term" value="F:sequence-specific DNA binding"/>
    <property type="evidence" value="ECO:0007669"/>
    <property type="project" value="InterPro"/>
</dbReference>
<name>A0A317PDS5_9HYPH</name>
<dbReference type="Gene3D" id="1.10.10.60">
    <property type="entry name" value="Homeodomain-like"/>
    <property type="match status" value="1"/>
</dbReference>
<feature type="domain" description="HTH araC/xylS-type" evidence="5">
    <location>
        <begin position="213"/>
        <end position="312"/>
    </location>
</feature>
<feature type="compositionally biased region" description="Basic and acidic residues" evidence="4">
    <location>
        <begin position="321"/>
        <end position="332"/>
    </location>
</feature>
<feature type="region of interest" description="Disordered" evidence="4">
    <location>
        <begin position="313"/>
        <end position="332"/>
    </location>
</feature>
<dbReference type="EMBL" id="QGTR01000015">
    <property type="protein sequence ID" value="PWV95164.1"/>
    <property type="molecule type" value="Genomic_DNA"/>
</dbReference>
<dbReference type="PANTHER" id="PTHR46796:SF6">
    <property type="entry name" value="ARAC SUBFAMILY"/>
    <property type="match status" value="1"/>
</dbReference>
<evidence type="ECO:0000259" key="5">
    <source>
        <dbReference type="PROSITE" id="PS01124"/>
    </source>
</evidence>
<gene>
    <name evidence="6" type="ORF">DFR52_1157</name>
</gene>
<evidence type="ECO:0000256" key="4">
    <source>
        <dbReference type="SAM" id="MobiDB-lite"/>
    </source>
</evidence>
<dbReference type="InterPro" id="IPR050204">
    <property type="entry name" value="AraC_XylS_family_regulators"/>
</dbReference>
<dbReference type="InterPro" id="IPR009057">
    <property type="entry name" value="Homeodomain-like_sf"/>
</dbReference>
<dbReference type="PROSITE" id="PS00041">
    <property type="entry name" value="HTH_ARAC_FAMILY_1"/>
    <property type="match status" value="1"/>
</dbReference>
<protein>
    <submittedName>
        <fullName evidence="6">AraC-like DNA-binding protein</fullName>
    </submittedName>
</protein>
<dbReference type="PRINTS" id="PR00032">
    <property type="entry name" value="HTHARAC"/>
</dbReference>
<keyword evidence="3" id="KW-0804">Transcription</keyword>
<dbReference type="SUPFAM" id="SSF46689">
    <property type="entry name" value="Homeodomain-like"/>
    <property type="match status" value="1"/>
</dbReference>
<sequence length="332" mass="36351">MAGPHFANTTENLPRSEQFADFRREAEVFGVRCSTLNGREDEGFARRVSGYAAGPCVVMSFQTEAYLQRQDAAARTSELDHWMIGLWRRGSGDFDIDGRSIRAQAGQLHLQSVLNSHEGRYNGQEITFLLLPRDALKGLEAPLDLRCKTDSSNAFHPLLHEYIRILWDKLPDALPGDFAAIGDATLAMVRACMMKSPDFIAAANAPIIATQLALAKKLIAAQLESPALNAQTVANQLAMSRRQLCTIFEPEGGVDRFIRASRLKVCRSKIAAAGNDQTIVSIANALGFDNMASFGRQFRSQFGLSPSEVKGLGVTPPGPERFAEWAKGRLPS</sequence>
<dbReference type="PANTHER" id="PTHR46796">
    <property type="entry name" value="HTH-TYPE TRANSCRIPTIONAL ACTIVATOR RHAS-RELATED"/>
    <property type="match status" value="1"/>
</dbReference>
<accession>A0A317PDS5</accession>
<dbReference type="InterPro" id="IPR018062">
    <property type="entry name" value="HTH_AraC-typ_CS"/>
</dbReference>
<organism evidence="6 7">
    <name type="scientific">Hoeflea marina</name>
    <dbReference type="NCBI Taxonomy" id="274592"/>
    <lineage>
        <taxon>Bacteria</taxon>
        <taxon>Pseudomonadati</taxon>
        <taxon>Pseudomonadota</taxon>
        <taxon>Alphaproteobacteria</taxon>
        <taxon>Hyphomicrobiales</taxon>
        <taxon>Rhizobiaceae</taxon>
        <taxon>Hoeflea</taxon>
    </lineage>
</organism>
<evidence type="ECO:0000256" key="1">
    <source>
        <dbReference type="ARBA" id="ARBA00023015"/>
    </source>
</evidence>
<reference evidence="6 7" key="1">
    <citation type="submission" date="2018-05" db="EMBL/GenBank/DDBJ databases">
        <title>Genomic Encyclopedia of Type Strains, Phase IV (KMG-IV): sequencing the most valuable type-strain genomes for metagenomic binning, comparative biology and taxonomic classification.</title>
        <authorList>
            <person name="Goeker M."/>
        </authorList>
    </citation>
    <scope>NUCLEOTIDE SEQUENCE [LARGE SCALE GENOMIC DNA]</scope>
    <source>
        <strain evidence="6 7">DSM 16791</strain>
    </source>
</reference>
<evidence type="ECO:0000313" key="6">
    <source>
        <dbReference type="EMBL" id="PWV95164.1"/>
    </source>
</evidence>
<dbReference type="AlphaFoldDB" id="A0A317PDS5"/>
<dbReference type="PROSITE" id="PS01124">
    <property type="entry name" value="HTH_ARAC_FAMILY_2"/>
    <property type="match status" value="1"/>
</dbReference>